<dbReference type="InterPro" id="IPR033434">
    <property type="entry name" value="MucB/RseB_N"/>
</dbReference>
<comment type="subcellular location">
    <subcellularLocation>
        <location evidence="1">Periplasm</location>
    </subcellularLocation>
</comment>
<gene>
    <name evidence="8" type="primary">rseB</name>
    <name evidence="8" type="ORF">FJU30_24375</name>
</gene>
<evidence type="ECO:0000256" key="5">
    <source>
        <dbReference type="SAM" id="SignalP"/>
    </source>
</evidence>
<evidence type="ECO:0000256" key="4">
    <source>
        <dbReference type="ARBA" id="ARBA00022764"/>
    </source>
</evidence>
<evidence type="ECO:0000259" key="7">
    <source>
        <dbReference type="Pfam" id="PF17188"/>
    </source>
</evidence>
<dbReference type="Gene3D" id="2.50.20.10">
    <property type="entry name" value="Lipoprotein localisation LolA/LolB/LppX"/>
    <property type="match status" value="1"/>
</dbReference>
<proteinExistence type="inferred from homology"/>
<dbReference type="GO" id="GO:0045152">
    <property type="term" value="F:antisigma factor binding"/>
    <property type="evidence" value="ECO:0007669"/>
    <property type="project" value="TreeGrafter"/>
</dbReference>
<dbReference type="GO" id="GO:0032885">
    <property type="term" value="P:regulation of polysaccharide biosynthetic process"/>
    <property type="evidence" value="ECO:0007669"/>
    <property type="project" value="TreeGrafter"/>
</dbReference>
<comment type="caution">
    <text evidence="8">The sequence shown here is derived from an EMBL/GenBank/DDBJ whole genome shotgun (WGS) entry which is preliminary data.</text>
</comment>
<feature type="signal peptide" evidence="5">
    <location>
        <begin position="1"/>
        <end position="23"/>
    </location>
</feature>
<feature type="domain" description="MucB/RseB N-terminal" evidence="6">
    <location>
        <begin position="28"/>
        <end position="197"/>
    </location>
</feature>
<feature type="domain" description="MucB/RseB C-terminal" evidence="7">
    <location>
        <begin position="217"/>
        <end position="313"/>
    </location>
</feature>
<organism evidence="8 9">
    <name type="scientific">Affinibrenneria salicis</name>
    <dbReference type="NCBI Taxonomy" id="2590031"/>
    <lineage>
        <taxon>Bacteria</taxon>
        <taxon>Pseudomonadati</taxon>
        <taxon>Pseudomonadota</taxon>
        <taxon>Gammaproteobacteria</taxon>
        <taxon>Enterobacterales</taxon>
        <taxon>Pectobacteriaceae</taxon>
        <taxon>Affinibrenneria</taxon>
    </lineage>
</organism>
<dbReference type="PANTHER" id="PTHR38782">
    <property type="match status" value="1"/>
</dbReference>
<dbReference type="NCBIfam" id="NF006990">
    <property type="entry name" value="PRK09455.1"/>
    <property type="match status" value="1"/>
</dbReference>
<keyword evidence="3 5" id="KW-0732">Signal</keyword>
<dbReference type="RefSeq" id="WP_150437555.1">
    <property type="nucleotide sequence ID" value="NZ_VYKJ01000019.1"/>
</dbReference>
<dbReference type="Pfam" id="PF03888">
    <property type="entry name" value="MucB_RseB"/>
    <property type="match status" value="1"/>
</dbReference>
<accession>A0A5J5FQX1</accession>
<dbReference type="Proteomes" id="UP000335415">
    <property type="component" value="Unassembled WGS sequence"/>
</dbReference>
<reference evidence="8 9" key="1">
    <citation type="submission" date="2019-09" db="EMBL/GenBank/DDBJ databases">
        <authorList>
            <person name="Li Y."/>
        </authorList>
    </citation>
    <scope>NUCLEOTIDE SEQUENCE [LARGE SCALE GENOMIC DNA]</scope>
    <source>
        <strain evidence="8 9">L3-3HA</strain>
    </source>
</reference>
<evidence type="ECO:0000256" key="3">
    <source>
        <dbReference type="ARBA" id="ARBA00022729"/>
    </source>
</evidence>
<feature type="chain" id="PRO_5023892526" evidence="5">
    <location>
        <begin position="24"/>
        <end position="319"/>
    </location>
</feature>
<dbReference type="GO" id="GO:0030288">
    <property type="term" value="C:outer membrane-bounded periplasmic space"/>
    <property type="evidence" value="ECO:0007669"/>
    <property type="project" value="TreeGrafter"/>
</dbReference>
<dbReference type="InterPro" id="IPR038484">
    <property type="entry name" value="MucB/RseB_C_sf"/>
</dbReference>
<keyword evidence="4" id="KW-0574">Periplasm</keyword>
<evidence type="ECO:0000256" key="1">
    <source>
        <dbReference type="ARBA" id="ARBA00004418"/>
    </source>
</evidence>
<evidence type="ECO:0000259" key="6">
    <source>
        <dbReference type="Pfam" id="PF03888"/>
    </source>
</evidence>
<dbReference type="PANTHER" id="PTHR38782:SF1">
    <property type="entry name" value="SIGMA-E FACTOR REGULATORY PROTEIN RSEB"/>
    <property type="match status" value="1"/>
</dbReference>
<sequence length="319" mass="36070">MKRFWFATCLLAGSLFYSALAPAQTDTGALLQKMNSASRALSYELYFVNVSNQGIESLRYRHTLFNRHSLAQLVQLDGPRREIVQRGNSISYFDTGMEPFSLPGDHIVDALPALAYADFNYLANYYNFIPVARSRIADRLCDVIRIVPRDGSRYSYVVWLDAESGLPLRADLQGREGEVLEQYRAISLTIDQDIQTAMKSLETANLPPLLTTPRPEQTRFNWTPQWLPGGVKEVSSGRRSLPEINLAIESRMYSDGLFSFSININPTGDQPIEQQYLRTSGRRMVHTEVRDNREITIVGELPPITAKRIADNIVFGEAK</sequence>
<protein>
    <submittedName>
        <fullName evidence="8">Sigma-E factor regulatory protein RseB</fullName>
    </submittedName>
</protein>
<dbReference type="OrthoDB" id="7067274at2"/>
<dbReference type="AlphaFoldDB" id="A0A5J5FQX1"/>
<keyword evidence="9" id="KW-1185">Reference proteome</keyword>
<dbReference type="InterPro" id="IPR005588">
    <property type="entry name" value="MucB_RseB"/>
</dbReference>
<dbReference type="Gene3D" id="3.30.200.100">
    <property type="entry name" value="MucB/RseB, C-terminal domain"/>
    <property type="match status" value="1"/>
</dbReference>
<name>A0A5J5FQX1_9GAMM</name>
<dbReference type="Pfam" id="PF17188">
    <property type="entry name" value="MucB_RseB_C"/>
    <property type="match status" value="1"/>
</dbReference>
<evidence type="ECO:0000313" key="8">
    <source>
        <dbReference type="EMBL" id="KAA8995520.1"/>
    </source>
</evidence>
<dbReference type="InterPro" id="IPR033436">
    <property type="entry name" value="MucB/RseB_C"/>
</dbReference>
<dbReference type="CDD" id="cd16327">
    <property type="entry name" value="RseB"/>
    <property type="match status" value="1"/>
</dbReference>
<evidence type="ECO:0000313" key="9">
    <source>
        <dbReference type="Proteomes" id="UP000335415"/>
    </source>
</evidence>
<dbReference type="EMBL" id="VYKJ01000019">
    <property type="protein sequence ID" value="KAA8995520.1"/>
    <property type="molecule type" value="Genomic_DNA"/>
</dbReference>
<evidence type="ECO:0000256" key="2">
    <source>
        <dbReference type="ARBA" id="ARBA00008150"/>
    </source>
</evidence>
<dbReference type="PIRSF" id="PIRSF005427">
    <property type="entry name" value="RseB"/>
    <property type="match status" value="1"/>
</dbReference>
<comment type="similarity">
    <text evidence="2">Belongs to the RseB family.</text>
</comment>